<dbReference type="AlphaFoldDB" id="A0AA42W4B3"/>
<evidence type="ECO:0000313" key="3">
    <source>
        <dbReference type="EMBL" id="MDH0365072.1"/>
    </source>
</evidence>
<protein>
    <submittedName>
        <fullName evidence="4">DUF4148 domain-containing protein</fullName>
    </submittedName>
</protein>
<dbReference type="Pfam" id="PF13663">
    <property type="entry name" value="DUF4148"/>
    <property type="match status" value="1"/>
</dbReference>
<dbReference type="RefSeq" id="WP_081770869.1">
    <property type="nucleotide sequence ID" value="NZ_CAHPRW010000065.1"/>
</dbReference>
<organism evidence="4 5">
    <name type="scientific">Comamonas aquatica</name>
    <dbReference type="NCBI Taxonomy" id="225991"/>
    <lineage>
        <taxon>Bacteria</taxon>
        <taxon>Pseudomonadati</taxon>
        <taxon>Pseudomonadota</taxon>
        <taxon>Betaproteobacteria</taxon>
        <taxon>Burkholderiales</taxon>
        <taxon>Comamonadaceae</taxon>
        <taxon>Comamonas</taxon>
    </lineage>
</organism>
<dbReference type="GeneID" id="74939306"/>
<evidence type="ECO:0000313" key="5">
    <source>
        <dbReference type="Proteomes" id="UP001161294"/>
    </source>
</evidence>
<proteinExistence type="predicted"/>
<feature type="chain" id="PRO_5041445255" evidence="2">
    <location>
        <begin position="30"/>
        <end position="117"/>
    </location>
</feature>
<gene>
    <name evidence="4" type="ORF">N5J23_16190</name>
    <name evidence="3" type="ORF">N7330_18800</name>
</gene>
<name>A0AA42W4B3_9BURK</name>
<evidence type="ECO:0000313" key="4">
    <source>
        <dbReference type="EMBL" id="MDH2007055.1"/>
    </source>
</evidence>
<accession>A0AA42W4B3</accession>
<feature type="region of interest" description="Disordered" evidence="1">
    <location>
        <begin position="71"/>
        <end position="93"/>
    </location>
</feature>
<reference evidence="4" key="1">
    <citation type="submission" date="2022-09" db="EMBL/GenBank/DDBJ databases">
        <title>Intensive care unit water sources are persistently colonized with multi-drug resistant bacteria and are the site of extensive horizontal gene transfer of antibiotic resistance genes.</title>
        <authorList>
            <person name="Diorio-Toth L."/>
        </authorList>
    </citation>
    <scope>NUCLEOTIDE SEQUENCE</scope>
    <source>
        <strain evidence="4">GD03686</strain>
        <strain evidence="3">GD04130</strain>
    </source>
</reference>
<sequence>MSQRRLTWSSLIAAAAATAALGMPGMAAASGYWHPANNEAGVTTHPDHFKSSKTRAEVRAEAEAAMRQQGGLSRFNANSYPAPVQANGPGKTRQQVIDELVNETPAARAERESMWRN</sequence>
<feature type="signal peptide" evidence="2">
    <location>
        <begin position="1"/>
        <end position="29"/>
    </location>
</feature>
<dbReference type="Proteomes" id="UP001158297">
    <property type="component" value="Unassembled WGS sequence"/>
</dbReference>
<comment type="caution">
    <text evidence="4">The sequence shown here is derived from an EMBL/GenBank/DDBJ whole genome shotgun (WGS) entry which is preliminary data.</text>
</comment>
<dbReference type="EMBL" id="JAOCJW010000043">
    <property type="protein sequence ID" value="MDH2007055.1"/>
    <property type="molecule type" value="Genomic_DNA"/>
</dbReference>
<evidence type="ECO:0000256" key="2">
    <source>
        <dbReference type="SAM" id="SignalP"/>
    </source>
</evidence>
<keyword evidence="2" id="KW-0732">Signal</keyword>
<dbReference type="InterPro" id="IPR025421">
    <property type="entry name" value="DUF4148"/>
</dbReference>
<dbReference type="Proteomes" id="UP001161294">
    <property type="component" value="Unassembled WGS sequence"/>
</dbReference>
<dbReference type="EMBL" id="JAODZU010000036">
    <property type="protein sequence ID" value="MDH0365072.1"/>
    <property type="molecule type" value="Genomic_DNA"/>
</dbReference>
<evidence type="ECO:0000256" key="1">
    <source>
        <dbReference type="SAM" id="MobiDB-lite"/>
    </source>
</evidence>